<evidence type="ECO:0000313" key="1">
    <source>
        <dbReference type="EMBL" id="EGK05929.1"/>
    </source>
</evidence>
<dbReference type="STRING" id="742767.HMPREF9456_02193"/>
<keyword evidence="2" id="KW-1185">Reference proteome</keyword>
<accession>F8X2B3</accession>
<comment type="caution">
    <text evidence="1">The sequence shown here is derived from an EMBL/GenBank/DDBJ whole genome shotgun (WGS) entry which is preliminary data.</text>
</comment>
<protein>
    <submittedName>
        <fullName evidence="1">Uncharacterized protein</fullName>
    </submittedName>
</protein>
<gene>
    <name evidence="1" type="ORF">HMPREF9456_02193</name>
</gene>
<sequence length="43" mass="5134">MTLLDNLAFDAFPLYTVYICTFSFKNALFRELHRHLFVLPNIQ</sequence>
<dbReference type="AlphaFoldDB" id="F8X2B3"/>
<evidence type="ECO:0000313" key="2">
    <source>
        <dbReference type="Proteomes" id="UP000006420"/>
    </source>
</evidence>
<name>F8X2B3_9BACT</name>
<dbReference type="Proteomes" id="UP000006420">
    <property type="component" value="Unassembled WGS sequence"/>
</dbReference>
<dbReference type="HOGENOM" id="CLU_3232800_0_0_10"/>
<reference evidence="1 2" key="1">
    <citation type="submission" date="2011-04" db="EMBL/GenBank/DDBJ databases">
        <title>The Genome Sequence of Dysgonomonas mossii DSM 22836.</title>
        <authorList>
            <consortium name="The Broad Institute Genome Sequencing Platform"/>
            <person name="Earl A."/>
            <person name="Ward D."/>
            <person name="Feldgarden M."/>
            <person name="Gevers D."/>
            <person name="Pudlo N."/>
            <person name="Martens E."/>
            <person name="Allen-Vercoe E."/>
            <person name="Young S.K."/>
            <person name="Zeng Q."/>
            <person name="Gargeya S."/>
            <person name="Fitzgerald M."/>
            <person name="Haas B."/>
            <person name="Abouelleil A."/>
            <person name="Alvarado L."/>
            <person name="Arachchi H.M."/>
            <person name="Berlin A."/>
            <person name="Brown A."/>
            <person name="Chapman S.B."/>
            <person name="Chen Z."/>
            <person name="Dunbar C."/>
            <person name="Freedman E."/>
            <person name="Gearin G."/>
            <person name="Gellesch M."/>
            <person name="Goldberg J."/>
            <person name="Griggs A."/>
            <person name="Gujja S."/>
            <person name="Heiman D."/>
            <person name="Howarth C."/>
            <person name="Larson L."/>
            <person name="Lui A."/>
            <person name="MacDonald P.J.P."/>
            <person name="Mehta T."/>
            <person name="Montmayeur A."/>
            <person name="Murphy C."/>
            <person name="Neiman D."/>
            <person name="Pearson M."/>
            <person name="Priest M."/>
            <person name="Roberts A."/>
            <person name="Saif S."/>
            <person name="Shea T."/>
            <person name="Shenoy N."/>
            <person name="Sisk P."/>
            <person name="Stolte C."/>
            <person name="Sykes S."/>
            <person name="Yandava C."/>
            <person name="Wortman J."/>
            <person name="Nusbaum C."/>
            <person name="Birren B."/>
        </authorList>
    </citation>
    <scope>NUCLEOTIDE SEQUENCE [LARGE SCALE GENOMIC DNA]</scope>
    <source>
        <strain evidence="1 2">DSM 22836</strain>
    </source>
</reference>
<dbReference type="EMBL" id="ADLW01000010">
    <property type="protein sequence ID" value="EGK05929.1"/>
    <property type="molecule type" value="Genomic_DNA"/>
</dbReference>
<organism evidence="1 2">
    <name type="scientific">Dysgonomonas mossii DSM 22836</name>
    <dbReference type="NCBI Taxonomy" id="742767"/>
    <lineage>
        <taxon>Bacteria</taxon>
        <taxon>Pseudomonadati</taxon>
        <taxon>Bacteroidota</taxon>
        <taxon>Bacteroidia</taxon>
        <taxon>Bacteroidales</taxon>
        <taxon>Dysgonomonadaceae</taxon>
        <taxon>Dysgonomonas</taxon>
    </lineage>
</organism>
<proteinExistence type="predicted"/>